<reference evidence="1" key="1">
    <citation type="submission" date="2016-06" db="EMBL/GenBank/DDBJ databases">
        <authorList>
            <person name="Cuomo C."/>
            <person name="Litvintseva A."/>
            <person name="Heitman J."/>
            <person name="Chen Y."/>
            <person name="Sun S."/>
            <person name="Springer D."/>
            <person name="Dromer F."/>
            <person name="Young S."/>
            <person name="Zeng Q."/>
            <person name="Chapman S."/>
            <person name="Gujja S."/>
            <person name="Saif S."/>
            <person name="Birren B."/>
        </authorList>
    </citation>
    <scope>NUCLEOTIDE SEQUENCE</scope>
    <source>
        <strain evidence="1">CBS 7841</strain>
    </source>
</reference>
<dbReference type="RefSeq" id="XP_066068008.1">
    <property type="nucleotide sequence ID" value="XM_066211911.1"/>
</dbReference>
<reference evidence="1" key="3">
    <citation type="submission" date="2024-01" db="EMBL/GenBank/DDBJ databases">
        <authorList>
            <person name="Coelho M.A."/>
            <person name="David-Palma M."/>
            <person name="Shea T."/>
            <person name="Sun S."/>
            <person name="Cuomo C.A."/>
            <person name="Heitman J."/>
        </authorList>
    </citation>
    <scope>NUCLEOTIDE SEQUENCE</scope>
    <source>
        <strain evidence="1">CBS 7841</strain>
    </source>
</reference>
<dbReference type="AlphaFoldDB" id="A0A1E3HF89"/>
<name>A0A1E3HF89_9TREE</name>
<dbReference type="GeneID" id="91086698"/>
<dbReference type="Proteomes" id="UP000094043">
    <property type="component" value="Chromosome 3"/>
</dbReference>
<keyword evidence="2" id="KW-1185">Reference proteome</keyword>
<reference evidence="1" key="2">
    <citation type="journal article" date="2022" name="Elife">
        <title>Obligate sexual reproduction of a homothallic fungus closely related to the Cryptococcus pathogenic species complex.</title>
        <authorList>
            <person name="Passer A.R."/>
            <person name="Clancey S.A."/>
            <person name="Shea T."/>
            <person name="David-Palma M."/>
            <person name="Averette A.F."/>
            <person name="Boekhout T."/>
            <person name="Porcel B.M."/>
            <person name="Nowrousian M."/>
            <person name="Cuomo C.A."/>
            <person name="Sun S."/>
            <person name="Heitman J."/>
            <person name="Coelho M.A."/>
        </authorList>
    </citation>
    <scope>NUCLEOTIDE SEQUENCE</scope>
    <source>
        <strain evidence="1">CBS 7841</strain>
    </source>
</reference>
<gene>
    <name evidence="1" type="ORF">L203_102486</name>
</gene>
<evidence type="ECO:0000313" key="1">
    <source>
        <dbReference type="EMBL" id="WVN87308.1"/>
    </source>
</evidence>
<evidence type="ECO:0000313" key="2">
    <source>
        <dbReference type="Proteomes" id="UP000094043"/>
    </source>
</evidence>
<proteinExistence type="predicted"/>
<accession>A0A1E3HF89</accession>
<dbReference type="EMBL" id="CP143786">
    <property type="protein sequence ID" value="WVN87308.1"/>
    <property type="molecule type" value="Genomic_DNA"/>
</dbReference>
<protein>
    <submittedName>
        <fullName evidence="1">Uncharacterized protein</fullName>
    </submittedName>
</protein>
<organism evidence="1 2">
    <name type="scientific">Cryptococcus depauperatus CBS 7841</name>
    <dbReference type="NCBI Taxonomy" id="1295531"/>
    <lineage>
        <taxon>Eukaryota</taxon>
        <taxon>Fungi</taxon>
        <taxon>Dikarya</taxon>
        <taxon>Basidiomycota</taxon>
        <taxon>Agaricomycotina</taxon>
        <taxon>Tremellomycetes</taxon>
        <taxon>Tremellales</taxon>
        <taxon>Cryptococcaceae</taxon>
        <taxon>Cryptococcus</taxon>
    </lineage>
</organism>
<sequence>MPGFILGTGSGVLAAAAIYYTLSTHLKTNTTTLRSEIRSSANLLNISFDPSIPPAAAALIGPSSAFSSPPFSLILRQRWNDTLSSLVDSVRGTDWGTIGKEIVEVSKSVVDRLGETGAIQKTEKTVNNVVDAVKENASGFVKPATNLGDLEQAVTDVKTSLEDIDLHKDKVGTVGGVQEQLRKKVQEAKGRMV</sequence>
<dbReference type="KEGG" id="cdep:91086698"/>
<dbReference type="OrthoDB" id="2580820at2759"/>
<dbReference type="VEuPathDB" id="FungiDB:L203_06545"/>